<reference evidence="1 2" key="1">
    <citation type="submission" date="2015-09" db="EMBL/GenBank/DDBJ databases">
        <authorList>
            <consortium name="Pathogen Informatics"/>
        </authorList>
    </citation>
    <scope>NUCLEOTIDE SEQUENCE [LARGE SCALE GENOMIC DNA]</scope>
    <source>
        <strain evidence="1 2">2789STDY5608854</strain>
    </source>
</reference>
<evidence type="ECO:0000313" key="1">
    <source>
        <dbReference type="EMBL" id="CUO25806.1"/>
    </source>
</evidence>
<gene>
    <name evidence="1" type="ORF">ERS852411_01234</name>
</gene>
<dbReference type="Proteomes" id="UP000095746">
    <property type="component" value="Unassembled WGS sequence"/>
</dbReference>
<dbReference type="AlphaFoldDB" id="A0A174DP43"/>
<accession>A0A174DP43</accession>
<evidence type="ECO:0000313" key="2">
    <source>
        <dbReference type="Proteomes" id="UP000095746"/>
    </source>
</evidence>
<dbReference type="EMBL" id="CYZT01000063">
    <property type="protein sequence ID" value="CUO25806.1"/>
    <property type="molecule type" value="Genomic_DNA"/>
</dbReference>
<name>A0A174DP43_FLAPL</name>
<organism evidence="1 2">
    <name type="scientific">Flavonifractor plautii</name>
    <name type="common">Fusobacterium plautii</name>
    <dbReference type="NCBI Taxonomy" id="292800"/>
    <lineage>
        <taxon>Bacteria</taxon>
        <taxon>Bacillati</taxon>
        <taxon>Bacillota</taxon>
        <taxon>Clostridia</taxon>
        <taxon>Eubacteriales</taxon>
        <taxon>Oscillospiraceae</taxon>
        <taxon>Flavonifractor</taxon>
    </lineage>
</organism>
<sequence length="92" mass="10499">MRSADTWDTNSSAMRARLWSKGAYTRVMTSRNKNSSMKSICPERIRLAPARMVVATPRRMMTLAALTKMPVPSSPWMVTFSWSSIFWLSPAR</sequence>
<proteinExistence type="predicted"/>
<protein>
    <submittedName>
        <fullName evidence="1">Uncharacterized protein</fullName>
    </submittedName>
</protein>